<dbReference type="PANTHER" id="PTHR34612">
    <property type="entry name" value="GH131_N DOMAIN-CONTAINING PROTEIN"/>
    <property type="match status" value="1"/>
</dbReference>
<dbReference type="PANTHER" id="PTHR34612:SF6">
    <property type="entry name" value="GLYCOSIDE HYDROLASE 131 CATALYTIC N-TERMINAL DOMAIN-CONTAINING PROTEIN"/>
    <property type="match status" value="1"/>
</dbReference>
<dbReference type="Gene3D" id="2.60.120.1160">
    <property type="match status" value="1"/>
</dbReference>
<dbReference type="Pfam" id="PF18271">
    <property type="entry name" value="GH131_N"/>
    <property type="match status" value="1"/>
</dbReference>
<dbReference type="RefSeq" id="XP_006690661.1">
    <property type="nucleotide sequence ID" value="XM_006690598.1"/>
</dbReference>
<feature type="signal peptide" evidence="1">
    <location>
        <begin position="1"/>
        <end position="15"/>
    </location>
</feature>
<dbReference type="KEGG" id="cthr:CTHT_0001080"/>
<reference evidence="3 4" key="1">
    <citation type="journal article" date="2011" name="Cell">
        <title>Insight into structure and assembly of the nuclear pore complex by utilizing the genome of a eukaryotic thermophile.</title>
        <authorList>
            <person name="Amlacher S."/>
            <person name="Sarges P."/>
            <person name="Flemming D."/>
            <person name="van Noort V."/>
            <person name="Kunze R."/>
            <person name="Devos D.P."/>
            <person name="Arumugam M."/>
            <person name="Bork P."/>
            <person name="Hurt E."/>
        </authorList>
    </citation>
    <scope>NUCLEOTIDE SEQUENCE [LARGE SCALE GENOMIC DNA]</scope>
    <source>
        <strain evidence="4">DSM 1495 / CBS 144.50 / IMI 039719</strain>
    </source>
</reference>
<sequence length="263" mass="29620">MRLLTLATLTAPALGGNILWDGRFNDLSSSLDLNRWSWSNQVGPYQYYIHGSSPVTAYVNLSPSYKNPFDAGSKQGAKITLDRTAYWNGQNMRRTELIPQTTAPINRGKVYYHFSLMRKDVNAPATTREHQIAFFESHFTELKSGWLSGSPGTEDTKLRWCVSGQTHWSVEWEADVWHNFAYEIDFSAGTVGLWHSENGEPLKRVVDPVRTSASSDGKDWHVGVLELPRSGYNDFDEDFYFSGVYIENGEITTSVSGPGESPY</sequence>
<dbReference type="OMA" id="GQTMMRS"/>
<evidence type="ECO:0000256" key="1">
    <source>
        <dbReference type="SAM" id="SignalP"/>
    </source>
</evidence>
<feature type="chain" id="PRO_5012090528" description="Glycoside hydrolase 131 catalytic N-terminal domain-containing protein" evidence="1">
    <location>
        <begin position="16"/>
        <end position="263"/>
    </location>
</feature>
<feature type="domain" description="Glycoside hydrolase 131 catalytic N-terminal" evidence="2">
    <location>
        <begin position="18"/>
        <end position="250"/>
    </location>
</feature>
<protein>
    <recommendedName>
        <fullName evidence="2">Glycoside hydrolase 131 catalytic N-terminal domain-containing protein</fullName>
    </recommendedName>
</protein>
<evidence type="ECO:0000259" key="2">
    <source>
        <dbReference type="Pfam" id="PF18271"/>
    </source>
</evidence>
<dbReference type="OrthoDB" id="120072at2759"/>
<dbReference type="Proteomes" id="UP000008066">
    <property type="component" value="Unassembled WGS sequence"/>
</dbReference>
<evidence type="ECO:0000313" key="3">
    <source>
        <dbReference type="EMBL" id="EGS23419.1"/>
    </source>
</evidence>
<accession>G0RYZ1</accession>
<proteinExistence type="predicted"/>
<dbReference type="AlphaFoldDB" id="G0RYZ1"/>
<dbReference type="eggNOG" id="ENOG502QVJU">
    <property type="taxonomic scope" value="Eukaryota"/>
</dbReference>
<name>G0RYZ1_CHATD</name>
<keyword evidence="4" id="KW-1185">Reference proteome</keyword>
<keyword evidence="1" id="KW-0732">Signal</keyword>
<evidence type="ECO:0000313" key="4">
    <source>
        <dbReference type="Proteomes" id="UP000008066"/>
    </source>
</evidence>
<dbReference type="HOGENOM" id="CLU_038296_0_0_1"/>
<dbReference type="GeneID" id="18254146"/>
<dbReference type="EMBL" id="GL988032">
    <property type="protein sequence ID" value="EGS23419.1"/>
    <property type="molecule type" value="Genomic_DNA"/>
</dbReference>
<dbReference type="STRING" id="759272.G0RYZ1"/>
<gene>
    <name evidence="3" type="ORF">CTHT_0001080</name>
</gene>
<organism evidence="4">
    <name type="scientific">Chaetomium thermophilum (strain DSM 1495 / CBS 144.50 / IMI 039719)</name>
    <name type="common">Thermochaetoides thermophila</name>
    <dbReference type="NCBI Taxonomy" id="759272"/>
    <lineage>
        <taxon>Eukaryota</taxon>
        <taxon>Fungi</taxon>
        <taxon>Dikarya</taxon>
        <taxon>Ascomycota</taxon>
        <taxon>Pezizomycotina</taxon>
        <taxon>Sordariomycetes</taxon>
        <taxon>Sordariomycetidae</taxon>
        <taxon>Sordariales</taxon>
        <taxon>Chaetomiaceae</taxon>
        <taxon>Thermochaetoides</taxon>
    </lineage>
</organism>
<dbReference type="InterPro" id="IPR041524">
    <property type="entry name" value="GH131_N"/>
</dbReference>